<name>A0AA42QNM8_ACIJO</name>
<comment type="caution">
    <text evidence="1">The sequence shown here is derived from an EMBL/GenBank/DDBJ whole genome shotgun (WGS) entry which is preliminary data.</text>
</comment>
<dbReference type="EMBL" id="JAOCIL010000001">
    <property type="protein sequence ID" value="MDH1437944.1"/>
    <property type="molecule type" value="Genomic_DNA"/>
</dbReference>
<protein>
    <submittedName>
        <fullName evidence="1">Uncharacterized protein</fullName>
    </submittedName>
</protein>
<reference evidence="1" key="1">
    <citation type="submission" date="2022-09" db="EMBL/GenBank/DDBJ databases">
        <title>Intensive care unit water sources are persistently colonized with multi-drug resistant bacteria and are the site of extensive horizontal gene transfer of antibiotic resistance genes.</title>
        <authorList>
            <person name="Diorio-Toth L."/>
        </authorList>
    </citation>
    <scope>NUCLEOTIDE SEQUENCE</scope>
    <source>
        <strain evidence="1">GD03725</strain>
    </source>
</reference>
<dbReference type="AlphaFoldDB" id="A0AA42QNM8"/>
<gene>
    <name evidence="1" type="ORF">N5I27_05935</name>
</gene>
<proteinExistence type="predicted"/>
<evidence type="ECO:0000313" key="2">
    <source>
        <dbReference type="Proteomes" id="UP001161567"/>
    </source>
</evidence>
<dbReference type="Proteomes" id="UP001161567">
    <property type="component" value="Unassembled WGS sequence"/>
</dbReference>
<dbReference type="RefSeq" id="WP_279746564.1">
    <property type="nucleotide sequence ID" value="NZ_JAOCIL010000001.1"/>
</dbReference>
<sequence length="68" mass="7834">MTFARDLLSYYFFIFGSILQRAFEETPNDGNGMQDIATIIFVVKDKHPDMYQLLSFKQCHTFSSGSLT</sequence>
<organism evidence="1 2">
    <name type="scientific">Acinetobacter johnsonii</name>
    <dbReference type="NCBI Taxonomy" id="40214"/>
    <lineage>
        <taxon>Bacteria</taxon>
        <taxon>Pseudomonadati</taxon>
        <taxon>Pseudomonadota</taxon>
        <taxon>Gammaproteobacteria</taxon>
        <taxon>Moraxellales</taxon>
        <taxon>Moraxellaceae</taxon>
        <taxon>Acinetobacter</taxon>
    </lineage>
</organism>
<evidence type="ECO:0000313" key="1">
    <source>
        <dbReference type="EMBL" id="MDH1437944.1"/>
    </source>
</evidence>
<accession>A0AA42QNM8</accession>